<dbReference type="EC" id="1.2.1.20" evidence="6"/>
<evidence type="ECO:0000256" key="4">
    <source>
        <dbReference type="RuleBase" id="RU003345"/>
    </source>
</evidence>
<dbReference type="PANTHER" id="PTHR43353:SF5">
    <property type="entry name" value="SUCCINATE-SEMIALDEHYDE DEHYDROGENASE, MITOCHONDRIAL"/>
    <property type="match status" value="1"/>
</dbReference>
<protein>
    <submittedName>
        <fullName evidence="6">Succinate-semialdehyde dehydrogenase/glutarate-semialdehyde dehydrogenase</fullName>
        <ecNumber evidence="6">1.2.1.16</ecNumber>
        <ecNumber evidence="6">1.2.1.20</ecNumber>
        <ecNumber evidence="6">1.2.1.79</ecNumber>
    </submittedName>
</protein>
<dbReference type="EC" id="1.2.1.79" evidence="6"/>
<evidence type="ECO:0000256" key="2">
    <source>
        <dbReference type="ARBA" id="ARBA00023002"/>
    </source>
</evidence>
<sequence>MTVAQKTLTPDVNGPDIGATTRGLYINGSWWPAYSNQQIDVIDPSTGKRIAAVADATVEDARACIDAAAAAGPAWRATPPRKRSEILRRCFELMIERSEMLATLISMENGKALRDARGEVAYAAEFFRWNAEEAVRISGEFGIAPSGTNRIIVDYQPIGICLLITPWNFPAAMATRKIAPALAAGCTVILKPASETPLTAYALASIYEEAGLPSGVVNVLTTSNPGPITAAILADPRVRKLSFTGSTGVGRLLLGEAAKHVISSSMELGGNAPFVVFDDADLEAALDGAMIAKMRNAGEACTAANRFYVQSGIYDSFAEGLTRRMAALKVGRGVDEQTECGPMITRKAVEKIDRLVQDSIIKGARALCGGEMSAGSGFFYPPTVLVDVPDTCEMAREEIFGPVAPLYRFETEEEAVSWANNTEYGLAAYVYTRDLARGLRVSSGIEAGMIALNRGLVSDPAAPFGGVKQSGLGREGGQHHGIAEFMEAKYIATSF</sequence>
<dbReference type="SUPFAM" id="SSF53720">
    <property type="entry name" value="ALDH-like"/>
    <property type="match status" value="1"/>
</dbReference>
<dbReference type="GO" id="GO:0036243">
    <property type="term" value="F:succinate-semialdehyde dehydrogenase (NADP+) activity"/>
    <property type="evidence" value="ECO:0007669"/>
    <property type="project" value="UniProtKB-EC"/>
</dbReference>
<dbReference type="Gene3D" id="3.40.309.10">
    <property type="entry name" value="Aldehyde Dehydrogenase, Chain A, domain 2"/>
    <property type="match status" value="1"/>
</dbReference>
<dbReference type="InterPro" id="IPR050740">
    <property type="entry name" value="Aldehyde_DH_Superfamily"/>
</dbReference>
<proteinExistence type="inferred from homology"/>
<dbReference type="InterPro" id="IPR016163">
    <property type="entry name" value="Ald_DH_C"/>
</dbReference>
<evidence type="ECO:0000313" key="7">
    <source>
        <dbReference type="Proteomes" id="UP001237780"/>
    </source>
</evidence>
<dbReference type="EC" id="1.2.1.16" evidence="6"/>
<dbReference type="CDD" id="cd07103">
    <property type="entry name" value="ALDH_F5_SSADH_GabD"/>
    <property type="match status" value="1"/>
</dbReference>
<evidence type="ECO:0000256" key="1">
    <source>
        <dbReference type="ARBA" id="ARBA00009986"/>
    </source>
</evidence>
<dbReference type="PANTHER" id="PTHR43353">
    <property type="entry name" value="SUCCINATE-SEMIALDEHYDE DEHYDROGENASE, MITOCHONDRIAL"/>
    <property type="match status" value="1"/>
</dbReference>
<feature type="domain" description="Aldehyde dehydrogenase" evidence="5">
    <location>
        <begin position="33"/>
        <end position="491"/>
    </location>
</feature>
<dbReference type="InterPro" id="IPR016161">
    <property type="entry name" value="Ald_DH/histidinol_DH"/>
</dbReference>
<dbReference type="PROSITE" id="PS00687">
    <property type="entry name" value="ALDEHYDE_DEHYDR_GLU"/>
    <property type="match status" value="1"/>
</dbReference>
<dbReference type="Gene3D" id="3.40.605.10">
    <property type="entry name" value="Aldehyde Dehydrogenase, Chain A, domain 1"/>
    <property type="match status" value="1"/>
</dbReference>
<comment type="caution">
    <text evidence="6">The sequence shown here is derived from an EMBL/GenBank/DDBJ whole genome shotgun (WGS) entry which is preliminary data.</text>
</comment>
<dbReference type="GO" id="GO:0102810">
    <property type="term" value="F:glutarate-semialdehyde dehydrogenase (NADP+) activity"/>
    <property type="evidence" value="ECO:0007669"/>
    <property type="project" value="UniProtKB-EC"/>
</dbReference>
<organism evidence="6 7">
    <name type="scientific">Phyllobacterium ifriqiyense</name>
    <dbReference type="NCBI Taxonomy" id="314238"/>
    <lineage>
        <taxon>Bacteria</taxon>
        <taxon>Pseudomonadati</taxon>
        <taxon>Pseudomonadota</taxon>
        <taxon>Alphaproteobacteria</taxon>
        <taxon>Hyphomicrobiales</taxon>
        <taxon>Phyllobacteriaceae</taxon>
        <taxon>Phyllobacterium</taxon>
    </lineage>
</organism>
<dbReference type="Pfam" id="PF00171">
    <property type="entry name" value="Aldedh"/>
    <property type="match status" value="1"/>
</dbReference>
<evidence type="ECO:0000313" key="6">
    <source>
        <dbReference type="EMBL" id="MDQ0995506.1"/>
    </source>
</evidence>
<evidence type="ECO:0000259" key="5">
    <source>
        <dbReference type="Pfam" id="PF00171"/>
    </source>
</evidence>
<dbReference type="Proteomes" id="UP001237780">
    <property type="component" value="Unassembled WGS sequence"/>
</dbReference>
<dbReference type="RefSeq" id="WP_307276887.1">
    <property type="nucleotide sequence ID" value="NZ_JAUSZT010000002.1"/>
</dbReference>
<gene>
    <name evidence="6" type="ORF">QFZ34_000683</name>
</gene>
<evidence type="ECO:0000256" key="3">
    <source>
        <dbReference type="PROSITE-ProRule" id="PRU10007"/>
    </source>
</evidence>
<dbReference type="InterPro" id="IPR015590">
    <property type="entry name" value="Aldehyde_DH_dom"/>
</dbReference>
<dbReference type="EMBL" id="JAUSZT010000002">
    <property type="protein sequence ID" value="MDQ0995506.1"/>
    <property type="molecule type" value="Genomic_DNA"/>
</dbReference>
<dbReference type="InterPro" id="IPR016162">
    <property type="entry name" value="Ald_DH_N"/>
</dbReference>
<comment type="similarity">
    <text evidence="1 4">Belongs to the aldehyde dehydrogenase family.</text>
</comment>
<keyword evidence="2 4" id="KW-0560">Oxidoreductase</keyword>
<reference evidence="6 7" key="1">
    <citation type="submission" date="2023-07" db="EMBL/GenBank/DDBJ databases">
        <title>Comparative genomics of wheat-associated soil bacteria to identify genetic determinants of phenazine resistance.</title>
        <authorList>
            <person name="Mouncey N."/>
        </authorList>
    </citation>
    <scope>NUCLEOTIDE SEQUENCE [LARGE SCALE GENOMIC DNA]</scope>
    <source>
        <strain evidence="6 7">W4I11</strain>
    </source>
</reference>
<name>A0ABU0S422_9HYPH</name>
<accession>A0ABU0S422</accession>
<keyword evidence="7" id="KW-1185">Reference proteome</keyword>
<feature type="active site" evidence="3">
    <location>
        <position position="267"/>
    </location>
</feature>
<dbReference type="InterPro" id="IPR029510">
    <property type="entry name" value="Ald_DH_CS_GLU"/>
</dbReference>